<dbReference type="PANTHER" id="PTHR47354">
    <property type="entry name" value="NADH OXIDOREDUCTASE HCR"/>
    <property type="match status" value="1"/>
</dbReference>
<dbReference type="EMBL" id="AANC01000007">
    <property type="protein sequence ID" value="EAQ48700.1"/>
    <property type="molecule type" value="Genomic_DNA"/>
</dbReference>
<dbReference type="eggNOG" id="COG1018">
    <property type="taxonomic scope" value="Bacteria"/>
</dbReference>
<dbReference type="InterPro" id="IPR017927">
    <property type="entry name" value="FAD-bd_FR_type"/>
</dbReference>
<evidence type="ECO:0000256" key="2">
    <source>
        <dbReference type="ARBA" id="ARBA00022630"/>
    </source>
</evidence>
<keyword evidence="2" id="KW-0285">Flavoprotein</keyword>
<gene>
    <name evidence="10" type="ORF">MED217_09135</name>
</gene>
<dbReference type="Pfam" id="PF00175">
    <property type="entry name" value="NAD_binding_1"/>
    <property type="match status" value="1"/>
</dbReference>
<dbReference type="InterPro" id="IPR017938">
    <property type="entry name" value="Riboflavin_synthase-like_b-brl"/>
</dbReference>
<dbReference type="RefSeq" id="WP_009780203.1">
    <property type="nucleotide sequence ID" value="NZ_CH672395.1"/>
</dbReference>
<dbReference type="Gene3D" id="3.40.50.80">
    <property type="entry name" value="Nucleotide-binding domain of ferredoxin-NADP reductase (FNR) module"/>
    <property type="match status" value="1"/>
</dbReference>
<dbReference type="PRINTS" id="PR00410">
    <property type="entry name" value="PHEHYDRXLASE"/>
</dbReference>
<dbReference type="InterPro" id="IPR001709">
    <property type="entry name" value="Flavoprot_Pyr_Nucl_cyt_Rdtase"/>
</dbReference>
<dbReference type="PRINTS" id="PR00371">
    <property type="entry name" value="FPNCR"/>
</dbReference>
<dbReference type="SUPFAM" id="SSF63380">
    <property type="entry name" value="Riboflavin synthase domain-like"/>
    <property type="match status" value="1"/>
</dbReference>
<keyword evidence="7" id="KW-0408">Iron</keyword>
<dbReference type="Pfam" id="PF08022">
    <property type="entry name" value="FAD_binding_8"/>
    <property type="match status" value="1"/>
</dbReference>
<dbReference type="STRING" id="398720.MED217_09135"/>
<keyword evidence="8" id="KW-0411">Iron-sulfur</keyword>
<evidence type="ECO:0000256" key="5">
    <source>
        <dbReference type="ARBA" id="ARBA00022827"/>
    </source>
</evidence>
<organism evidence="10 11">
    <name type="scientific">Leeuwenhoekiella blandensis (strain CECT 7118 / CCUG 51940 / KCTC 22103 / MED217)</name>
    <name type="common">Flavobacterium sp. (strain MED217)</name>
    <dbReference type="NCBI Taxonomy" id="398720"/>
    <lineage>
        <taxon>Bacteria</taxon>
        <taxon>Pseudomonadati</taxon>
        <taxon>Bacteroidota</taxon>
        <taxon>Flavobacteriia</taxon>
        <taxon>Flavobacteriales</taxon>
        <taxon>Flavobacteriaceae</taxon>
        <taxon>Leeuwenhoekiella</taxon>
    </lineage>
</organism>
<dbReference type="GO" id="GO:0050660">
    <property type="term" value="F:flavin adenine dinucleotide binding"/>
    <property type="evidence" value="ECO:0007669"/>
    <property type="project" value="TreeGrafter"/>
</dbReference>
<protein>
    <submittedName>
        <fullName evidence="10">Flavodoxin reductase (Ferredoxin-NADPH reductase) family 1</fullName>
    </submittedName>
</protein>
<dbReference type="InterPro" id="IPR013112">
    <property type="entry name" value="FAD-bd_8"/>
</dbReference>
<dbReference type="OrthoDB" id="9789468at2"/>
<keyword evidence="6" id="KW-0560">Oxidoreductase</keyword>
<dbReference type="InterPro" id="IPR001433">
    <property type="entry name" value="OxRdtase_FAD/NAD-bd"/>
</dbReference>
<dbReference type="GO" id="GO:0016491">
    <property type="term" value="F:oxidoreductase activity"/>
    <property type="evidence" value="ECO:0007669"/>
    <property type="project" value="UniProtKB-KW"/>
</dbReference>
<keyword evidence="4" id="KW-0479">Metal-binding</keyword>
<dbReference type="PROSITE" id="PS51384">
    <property type="entry name" value="FAD_FR"/>
    <property type="match status" value="1"/>
</dbReference>
<evidence type="ECO:0000256" key="1">
    <source>
        <dbReference type="ARBA" id="ARBA00001974"/>
    </source>
</evidence>
<sequence>MSYTVKINEIHFINHDVLYIETQKPEGYSFKPGQATEVAINKGKWKEEKRPFTFTNLPEEEVLQFTIKTYPEHNGVTEKLGTLQNGDELIIGDSWGAISYKGTGVFIAGGAGITPFLAIFKHLEQEGKVNGNKLLFANKKEEDIIYAPELEALLEENFINILSDEKDTNYATGYIDKAFLNKHINTTTLKKFYVCGPPPMMESVINDLKKMGITEERIIQEAME</sequence>
<dbReference type="Gene3D" id="2.40.30.10">
    <property type="entry name" value="Translation factors"/>
    <property type="match status" value="1"/>
</dbReference>
<dbReference type="SUPFAM" id="SSF52343">
    <property type="entry name" value="Ferredoxin reductase-like, C-terminal NADP-linked domain"/>
    <property type="match status" value="1"/>
</dbReference>
<dbReference type="InterPro" id="IPR050415">
    <property type="entry name" value="MRET"/>
</dbReference>
<comment type="cofactor">
    <cofactor evidence="1">
        <name>FAD</name>
        <dbReference type="ChEBI" id="CHEBI:57692"/>
    </cofactor>
</comment>
<dbReference type="GO" id="GO:0046872">
    <property type="term" value="F:metal ion binding"/>
    <property type="evidence" value="ECO:0007669"/>
    <property type="project" value="UniProtKB-KW"/>
</dbReference>
<dbReference type="PANTHER" id="PTHR47354:SF8">
    <property type="entry name" value="1,2-PHENYLACETYL-COA EPOXIDASE, SUBUNIT E"/>
    <property type="match status" value="1"/>
</dbReference>
<dbReference type="HOGENOM" id="CLU_003827_7_3_10"/>
<name>A3XP26_LEEBM</name>
<evidence type="ECO:0000313" key="11">
    <source>
        <dbReference type="Proteomes" id="UP000001601"/>
    </source>
</evidence>
<dbReference type="AlphaFoldDB" id="A3XP26"/>
<proteinExistence type="predicted"/>
<dbReference type="GO" id="GO:0051537">
    <property type="term" value="F:2 iron, 2 sulfur cluster binding"/>
    <property type="evidence" value="ECO:0007669"/>
    <property type="project" value="UniProtKB-KW"/>
</dbReference>
<evidence type="ECO:0000256" key="4">
    <source>
        <dbReference type="ARBA" id="ARBA00022723"/>
    </source>
</evidence>
<keyword evidence="11" id="KW-1185">Reference proteome</keyword>
<evidence type="ECO:0000256" key="3">
    <source>
        <dbReference type="ARBA" id="ARBA00022714"/>
    </source>
</evidence>
<keyword evidence="5" id="KW-0274">FAD</keyword>
<dbReference type="InterPro" id="IPR039261">
    <property type="entry name" value="FNR_nucleotide-bd"/>
</dbReference>
<reference evidence="10 11" key="1">
    <citation type="journal article" date="2007" name="Nature">
        <title>Light stimulates growth of proteorhodopsin-containing marine Flavobacteria.</title>
        <authorList>
            <person name="Gomez-Consarnau L."/>
            <person name="Gonzalez J.M."/>
            <person name="Coll-Llado M."/>
            <person name="Gourdon P."/>
            <person name="Pascher T."/>
            <person name="Neutze R."/>
            <person name="Pedros-Alio C."/>
            <person name="Pinhassi J."/>
        </authorList>
    </citation>
    <scope>NUCLEOTIDE SEQUENCE [LARGE SCALE GENOMIC DNA]</scope>
    <source>
        <strain evidence="10 11">MED217</strain>
    </source>
</reference>
<evidence type="ECO:0000256" key="7">
    <source>
        <dbReference type="ARBA" id="ARBA00023004"/>
    </source>
</evidence>
<evidence type="ECO:0000256" key="6">
    <source>
        <dbReference type="ARBA" id="ARBA00023002"/>
    </source>
</evidence>
<evidence type="ECO:0000259" key="9">
    <source>
        <dbReference type="PROSITE" id="PS51384"/>
    </source>
</evidence>
<comment type="caution">
    <text evidence="10">The sequence shown here is derived from an EMBL/GenBank/DDBJ whole genome shotgun (WGS) entry which is preliminary data.</text>
</comment>
<accession>A3XP26</accession>
<dbReference type="CDD" id="cd06196">
    <property type="entry name" value="FNR_like_1"/>
    <property type="match status" value="1"/>
</dbReference>
<keyword evidence="3" id="KW-0001">2Fe-2S</keyword>
<dbReference type="Proteomes" id="UP000001601">
    <property type="component" value="Unassembled WGS sequence"/>
</dbReference>
<evidence type="ECO:0000256" key="8">
    <source>
        <dbReference type="ARBA" id="ARBA00023014"/>
    </source>
</evidence>
<evidence type="ECO:0000313" key="10">
    <source>
        <dbReference type="EMBL" id="EAQ48700.1"/>
    </source>
</evidence>
<feature type="domain" description="FAD-binding FR-type" evidence="9">
    <location>
        <begin position="1"/>
        <end position="101"/>
    </location>
</feature>